<dbReference type="PROSITE" id="PS51123">
    <property type="entry name" value="OMPA_2"/>
    <property type="match status" value="1"/>
</dbReference>
<keyword evidence="1" id="KW-0472">Membrane</keyword>
<evidence type="ECO:0000259" key="4">
    <source>
        <dbReference type="PROSITE" id="PS51123"/>
    </source>
</evidence>
<evidence type="ECO:0000256" key="1">
    <source>
        <dbReference type="PROSITE-ProRule" id="PRU00473"/>
    </source>
</evidence>
<dbReference type="CDD" id="cd07185">
    <property type="entry name" value="OmpA_C-like"/>
    <property type="match status" value="1"/>
</dbReference>
<feature type="chain" id="PRO_5029679644" evidence="3">
    <location>
        <begin position="25"/>
        <end position="343"/>
    </location>
</feature>
<dbReference type="PROSITE" id="PS51257">
    <property type="entry name" value="PROKAR_LIPOPROTEIN"/>
    <property type="match status" value="1"/>
</dbReference>
<dbReference type="AlphaFoldDB" id="A0A7D3XFT3"/>
<dbReference type="RefSeq" id="WP_173076501.1">
    <property type="nucleotide sequence ID" value="NZ_CP041345.1"/>
</dbReference>
<dbReference type="GO" id="GO:0016020">
    <property type="term" value="C:membrane"/>
    <property type="evidence" value="ECO:0007669"/>
    <property type="project" value="UniProtKB-UniRule"/>
</dbReference>
<evidence type="ECO:0000313" key="6">
    <source>
        <dbReference type="Proteomes" id="UP000500961"/>
    </source>
</evidence>
<protein>
    <submittedName>
        <fullName evidence="5">OmpA family protein</fullName>
    </submittedName>
</protein>
<dbReference type="InterPro" id="IPR006665">
    <property type="entry name" value="OmpA-like"/>
</dbReference>
<dbReference type="InterPro" id="IPR050330">
    <property type="entry name" value="Bact_OuterMem_StrucFunc"/>
</dbReference>
<dbReference type="Gene3D" id="3.30.1330.60">
    <property type="entry name" value="OmpA-like domain"/>
    <property type="match status" value="1"/>
</dbReference>
<feature type="domain" description="OmpA-like" evidence="4">
    <location>
        <begin position="210"/>
        <end position="333"/>
    </location>
</feature>
<dbReference type="InterPro" id="IPR036737">
    <property type="entry name" value="OmpA-like_sf"/>
</dbReference>
<sequence length="343" mass="39165">MKLTTPTYKILLFCLGVLTSCVPAKEFQALQDKNAKCEEERDKLSIENESLSTKNSELESKTRILQSKVETLTADSLNRAVEFNRIKEELKTLQERYTELKNLQDGVISGSKDETRKLLVQIQKTQEELQEKEDALKELERRLYQRKLGLDKVQADLDQMKKELEERNARLIELERMLNAKDSIMQALRKRVADALFGFEGKGLTVSIQNGKVYVSLEEKLMFKSGSYEIDSKGATALRQLVPVLEQNPDINIMVEGHTDDVPYRGTGALIDNWDLSVKRATTIVRLLLKNSKIDPVRVTAAGRSQYLPIDKAKTPEARQKNRRTEIILTPKMDEILQLLEAN</sequence>
<dbReference type="Pfam" id="PF00691">
    <property type="entry name" value="OmpA"/>
    <property type="match status" value="1"/>
</dbReference>
<dbReference type="PANTHER" id="PTHR30329">
    <property type="entry name" value="STATOR ELEMENT OF FLAGELLAR MOTOR COMPLEX"/>
    <property type="match status" value="1"/>
</dbReference>
<dbReference type="KEGG" id="ttz:FHG85_12700"/>
<keyword evidence="2" id="KW-0175">Coiled coil</keyword>
<name>A0A7D3XFT3_9BACT</name>
<evidence type="ECO:0000256" key="2">
    <source>
        <dbReference type="SAM" id="Coils"/>
    </source>
</evidence>
<accession>A0A7D3XFT3</accession>
<evidence type="ECO:0000313" key="5">
    <source>
        <dbReference type="EMBL" id="QKG81087.1"/>
    </source>
</evidence>
<feature type="coiled-coil region" evidence="2">
    <location>
        <begin position="27"/>
        <end position="181"/>
    </location>
</feature>
<dbReference type="Proteomes" id="UP000500961">
    <property type="component" value="Chromosome"/>
</dbReference>
<keyword evidence="3" id="KW-0732">Signal</keyword>
<feature type="signal peptide" evidence="3">
    <location>
        <begin position="1"/>
        <end position="24"/>
    </location>
</feature>
<dbReference type="EMBL" id="CP041345">
    <property type="protein sequence ID" value="QKG81087.1"/>
    <property type="molecule type" value="Genomic_DNA"/>
</dbReference>
<keyword evidence="6" id="KW-1185">Reference proteome</keyword>
<dbReference type="PANTHER" id="PTHR30329:SF21">
    <property type="entry name" value="LIPOPROTEIN YIAD-RELATED"/>
    <property type="match status" value="1"/>
</dbReference>
<dbReference type="SUPFAM" id="SSF103088">
    <property type="entry name" value="OmpA-like"/>
    <property type="match status" value="1"/>
</dbReference>
<organism evidence="5 6">
    <name type="scientific">Tenuifilum thalassicum</name>
    <dbReference type="NCBI Taxonomy" id="2590900"/>
    <lineage>
        <taxon>Bacteria</taxon>
        <taxon>Pseudomonadati</taxon>
        <taxon>Bacteroidota</taxon>
        <taxon>Bacteroidia</taxon>
        <taxon>Bacteroidales</taxon>
        <taxon>Tenuifilaceae</taxon>
        <taxon>Tenuifilum</taxon>
    </lineage>
</organism>
<reference evidence="5 6" key="1">
    <citation type="submission" date="2019-07" db="EMBL/GenBank/DDBJ databases">
        <title>Thalassofilum flectens gen. nov., sp. nov., a novel moderate thermophilic anaerobe from a shallow sea hot spring in Kunashir Island (Russia), representing a new family in the order Bacteroidales, and proposal of Thalassofilacea fam. nov.</title>
        <authorList>
            <person name="Kochetkova T.V."/>
            <person name="Podosokorskaya O.A."/>
            <person name="Novikov A."/>
            <person name="Elcheninov A.G."/>
            <person name="Toshchakov S.V."/>
            <person name="Kublanov I.V."/>
        </authorList>
    </citation>
    <scope>NUCLEOTIDE SEQUENCE [LARGE SCALE GENOMIC DNA]</scope>
    <source>
        <strain evidence="5 6">38-H</strain>
    </source>
</reference>
<gene>
    <name evidence="5" type="ORF">FHG85_12700</name>
</gene>
<evidence type="ECO:0000256" key="3">
    <source>
        <dbReference type="SAM" id="SignalP"/>
    </source>
</evidence>
<proteinExistence type="predicted"/>